<keyword evidence="1" id="KW-0732">Signal</keyword>
<dbReference type="PANTHER" id="PTHR30619:SF1">
    <property type="entry name" value="RECOMBINATION PROTEIN 2"/>
    <property type="match status" value="1"/>
</dbReference>
<dbReference type="Proteomes" id="UP001255416">
    <property type="component" value="Unassembled WGS sequence"/>
</dbReference>
<feature type="domain" description="Metallo-beta-lactamase" evidence="2">
    <location>
        <begin position="36"/>
        <end position="261"/>
    </location>
</feature>
<dbReference type="InterPro" id="IPR052159">
    <property type="entry name" value="Competence_DNA_uptake"/>
</dbReference>
<evidence type="ECO:0000259" key="2">
    <source>
        <dbReference type="Pfam" id="PF00753"/>
    </source>
</evidence>
<name>A0ABU3VJZ4_9RHOB</name>
<dbReference type="CDD" id="cd07731">
    <property type="entry name" value="ComA-like_MBL-fold"/>
    <property type="match status" value="1"/>
</dbReference>
<evidence type="ECO:0000313" key="4">
    <source>
        <dbReference type="Proteomes" id="UP001255416"/>
    </source>
</evidence>
<proteinExistence type="predicted"/>
<dbReference type="EMBL" id="JASMWN010000025">
    <property type="protein sequence ID" value="MDU9006514.1"/>
    <property type="molecule type" value="Genomic_DNA"/>
</dbReference>
<gene>
    <name evidence="3" type="ORF">QO231_22010</name>
</gene>
<dbReference type="InterPro" id="IPR001279">
    <property type="entry name" value="Metallo-B-lactamas"/>
</dbReference>
<evidence type="ECO:0000313" key="3">
    <source>
        <dbReference type="EMBL" id="MDU9006514.1"/>
    </source>
</evidence>
<dbReference type="InterPro" id="IPR036866">
    <property type="entry name" value="RibonucZ/Hydroxyglut_hydro"/>
</dbReference>
<sequence>MLSRVLFSVLIWIAMLPAGVLAADNQTPLRVHFIDVGRGDATLFEYPCGTILFDAGGDRRKARKLTDYLDAYFDRRRDLPRRIDLFVLSHSHPDHTRYADDVIKRYEIGTLLTNGHLDEGSLEKMQFSKLLAKHSGIEHREVDTETIPPGGLSLPLARDLGCTGGPESDIRLLWGDSRPKPADWSKKQYAQENNHSVALMASWGDTRTLLTGDMQKAALLDMLDKDAAILADVDLYQVSHHGVPSGIVAEFDDHIRPRIAVLSRPANLAWQARTLERYNALIRGHRDPIRVPVWAYDGSQQAMDALDDRSLADVTFAKDHLRREKKAGSSVLTSAVYWTGIDGTVVVELTPLGDLSVHMGGQEQ</sequence>
<keyword evidence="4" id="KW-1185">Reference proteome</keyword>
<dbReference type="PANTHER" id="PTHR30619">
    <property type="entry name" value="DNA INTERNALIZATION/COMPETENCE PROTEIN COMEC/REC2"/>
    <property type="match status" value="1"/>
</dbReference>
<feature type="signal peptide" evidence="1">
    <location>
        <begin position="1"/>
        <end position="22"/>
    </location>
</feature>
<evidence type="ECO:0000256" key="1">
    <source>
        <dbReference type="SAM" id="SignalP"/>
    </source>
</evidence>
<dbReference type="InterPro" id="IPR035681">
    <property type="entry name" value="ComA-like_MBL"/>
</dbReference>
<dbReference type="RefSeq" id="WP_316781637.1">
    <property type="nucleotide sequence ID" value="NZ_JASMWN010000025.1"/>
</dbReference>
<dbReference type="Gene3D" id="3.60.15.10">
    <property type="entry name" value="Ribonuclease Z/Hydroxyacylglutathione hydrolase-like"/>
    <property type="match status" value="1"/>
</dbReference>
<organism evidence="3 4">
    <name type="scientific">Sedimentitalea todarodis</name>
    <dbReference type="NCBI Taxonomy" id="1631240"/>
    <lineage>
        <taxon>Bacteria</taxon>
        <taxon>Pseudomonadati</taxon>
        <taxon>Pseudomonadota</taxon>
        <taxon>Alphaproteobacteria</taxon>
        <taxon>Rhodobacterales</taxon>
        <taxon>Paracoccaceae</taxon>
        <taxon>Sedimentitalea</taxon>
    </lineage>
</organism>
<dbReference type="Pfam" id="PF00753">
    <property type="entry name" value="Lactamase_B"/>
    <property type="match status" value="1"/>
</dbReference>
<dbReference type="SUPFAM" id="SSF56281">
    <property type="entry name" value="Metallo-hydrolase/oxidoreductase"/>
    <property type="match status" value="1"/>
</dbReference>
<comment type="caution">
    <text evidence="3">The sequence shown here is derived from an EMBL/GenBank/DDBJ whole genome shotgun (WGS) entry which is preliminary data.</text>
</comment>
<reference evidence="4" key="1">
    <citation type="submission" date="2023-05" db="EMBL/GenBank/DDBJ databases">
        <title>Sedimentitalea sp. nov. JM2-8.</title>
        <authorList>
            <person name="Huang J."/>
        </authorList>
    </citation>
    <scope>NUCLEOTIDE SEQUENCE [LARGE SCALE GENOMIC DNA]</scope>
    <source>
        <strain evidence="4">KHS03</strain>
    </source>
</reference>
<accession>A0ABU3VJZ4</accession>
<protein>
    <submittedName>
        <fullName evidence="3">MBL fold metallo-hydrolase</fullName>
    </submittedName>
</protein>
<feature type="chain" id="PRO_5047298054" evidence="1">
    <location>
        <begin position="23"/>
        <end position="364"/>
    </location>
</feature>